<sequence length="102" mass="11906">MKYPTLVNALLWSCHPKRLTLTSTIEMISCFMDRSMYMKNLRHSTRHGSKRHNSQLKEVKAYKYVSEHQYVELTLLLSAHSIGQMFVSTDLSCILLPISYPR</sequence>
<reference evidence="1 2" key="1">
    <citation type="submission" date="2023-10" db="EMBL/GenBank/DDBJ databases">
        <title>Genome-Wide Identification Analysis in wild type Solanum Pinnatisectum Reveals Some Genes Defensing Phytophthora Infestans.</title>
        <authorList>
            <person name="Sun C."/>
        </authorList>
    </citation>
    <scope>NUCLEOTIDE SEQUENCE [LARGE SCALE GENOMIC DNA]</scope>
    <source>
        <strain evidence="1">LQN</strain>
        <tissue evidence="1">Leaf</tissue>
    </source>
</reference>
<gene>
    <name evidence="1" type="ORF">R3W88_001418</name>
</gene>
<comment type="caution">
    <text evidence="1">The sequence shown here is derived from an EMBL/GenBank/DDBJ whole genome shotgun (WGS) entry which is preliminary data.</text>
</comment>
<evidence type="ECO:0000313" key="1">
    <source>
        <dbReference type="EMBL" id="KAK4737721.1"/>
    </source>
</evidence>
<dbReference type="EMBL" id="JAWPEI010000001">
    <property type="protein sequence ID" value="KAK4737721.1"/>
    <property type="molecule type" value="Genomic_DNA"/>
</dbReference>
<protein>
    <submittedName>
        <fullName evidence="1">Uncharacterized protein</fullName>
    </submittedName>
</protein>
<accession>A0AAV9MIG4</accession>
<organism evidence="1 2">
    <name type="scientific">Solanum pinnatisectum</name>
    <name type="common">tansyleaf nightshade</name>
    <dbReference type="NCBI Taxonomy" id="50273"/>
    <lineage>
        <taxon>Eukaryota</taxon>
        <taxon>Viridiplantae</taxon>
        <taxon>Streptophyta</taxon>
        <taxon>Embryophyta</taxon>
        <taxon>Tracheophyta</taxon>
        <taxon>Spermatophyta</taxon>
        <taxon>Magnoliopsida</taxon>
        <taxon>eudicotyledons</taxon>
        <taxon>Gunneridae</taxon>
        <taxon>Pentapetalae</taxon>
        <taxon>asterids</taxon>
        <taxon>lamiids</taxon>
        <taxon>Solanales</taxon>
        <taxon>Solanaceae</taxon>
        <taxon>Solanoideae</taxon>
        <taxon>Solaneae</taxon>
        <taxon>Solanum</taxon>
    </lineage>
</organism>
<dbReference type="AlphaFoldDB" id="A0AAV9MIG4"/>
<proteinExistence type="predicted"/>
<keyword evidence="2" id="KW-1185">Reference proteome</keyword>
<evidence type="ECO:0000313" key="2">
    <source>
        <dbReference type="Proteomes" id="UP001311915"/>
    </source>
</evidence>
<name>A0AAV9MIG4_9SOLN</name>
<dbReference type="Proteomes" id="UP001311915">
    <property type="component" value="Unassembled WGS sequence"/>
</dbReference>